<evidence type="ECO:0000313" key="1">
    <source>
        <dbReference type="EMBL" id="GBP53688.1"/>
    </source>
</evidence>
<protein>
    <submittedName>
        <fullName evidence="1">Uncharacterized protein</fullName>
    </submittedName>
</protein>
<dbReference type="OrthoDB" id="6991584at2759"/>
<dbReference type="AlphaFoldDB" id="A0A4C1WQN4"/>
<gene>
    <name evidence="1" type="ORF">EVAR_36058_1</name>
</gene>
<dbReference type="EMBL" id="BGZK01000631">
    <property type="protein sequence ID" value="GBP53688.1"/>
    <property type="molecule type" value="Genomic_DNA"/>
</dbReference>
<comment type="caution">
    <text evidence="1">The sequence shown here is derived from an EMBL/GenBank/DDBJ whole genome shotgun (WGS) entry which is preliminary data.</text>
</comment>
<evidence type="ECO:0000313" key="2">
    <source>
        <dbReference type="Proteomes" id="UP000299102"/>
    </source>
</evidence>
<accession>A0A4C1WQN4</accession>
<keyword evidence="2" id="KW-1185">Reference proteome</keyword>
<sequence>MSPVRFGLDRVADECLRRRRPVRVRVRLCAVRDAEIRVFVSGPVLIGSPIMGATATLGERGVSACLAAGNPPWRCYTEQHGFNPQWNNIALGYD</sequence>
<organism evidence="1 2">
    <name type="scientific">Eumeta variegata</name>
    <name type="common">Bagworm moth</name>
    <name type="synonym">Eumeta japonica</name>
    <dbReference type="NCBI Taxonomy" id="151549"/>
    <lineage>
        <taxon>Eukaryota</taxon>
        <taxon>Metazoa</taxon>
        <taxon>Ecdysozoa</taxon>
        <taxon>Arthropoda</taxon>
        <taxon>Hexapoda</taxon>
        <taxon>Insecta</taxon>
        <taxon>Pterygota</taxon>
        <taxon>Neoptera</taxon>
        <taxon>Endopterygota</taxon>
        <taxon>Lepidoptera</taxon>
        <taxon>Glossata</taxon>
        <taxon>Ditrysia</taxon>
        <taxon>Tineoidea</taxon>
        <taxon>Psychidae</taxon>
        <taxon>Oiketicinae</taxon>
        <taxon>Eumeta</taxon>
    </lineage>
</organism>
<dbReference type="Proteomes" id="UP000299102">
    <property type="component" value="Unassembled WGS sequence"/>
</dbReference>
<reference evidence="1 2" key="1">
    <citation type="journal article" date="2019" name="Commun. Biol.">
        <title>The bagworm genome reveals a unique fibroin gene that provides high tensile strength.</title>
        <authorList>
            <person name="Kono N."/>
            <person name="Nakamura H."/>
            <person name="Ohtoshi R."/>
            <person name="Tomita M."/>
            <person name="Numata K."/>
            <person name="Arakawa K."/>
        </authorList>
    </citation>
    <scope>NUCLEOTIDE SEQUENCE [LARGE SCALE GENOMIC DNA]</scope>
</reference>
<name>A0A4C1WQN4_EUMVA</name>
<proteinExistence type="predicted"/>